<accession>U9UJ01</accession>
<dbReference type="VEuPathDB" id="FungiDB:RhiirFUN_025345"/>
<reference evidence="1" key="1">
    <citation type="submission" date="2013-07" db="EMBL/GenBank/DDBJ databases">
        <title>The genome of an arbuscular mycorrhizal fungus provides insights into the evolution of the oldest plant symbiosis.</title>
        <authorList>
            <consortium name="DOE Joint Genome Institute"/>
            <person name="Tisserant E."/>
            <person name="Malbreil M."/>
            <person name="Kuo A."/>
            <person name="Kohler A."/>
            <person name="Symeonidi A."/>
            <person name="Balestrini R."/>
            <person name="Charron P."/>
            <person name="Duensing N."/>
            <person name="Frei-dit-Frey N."/>
            <person name="Gianinazzi-Pearson V."/>
            <person name="Gilbert B."/>
            <person name="Handa Y."/>
            <person name="Hijri M."/>
            <person name="Kaul R."/>
            <person name="Kawaguchi M."/>
            <person name="Krajinski F."/>
            <person name="Lammers P."/>
            <person name="Lapierre D."/>
            <person name="Masclaux F.G."/>
            <person name="Murat C."/>
            <person name="Morin E."/>
            <person name="Ndikumana S."/>
            <person name="Pagni M."/>
            <person name="Petitpierre D."/>
            <person name="Requena N."/>
            <person name="Rosikiewicz P."/>
            <person name="Riley R."/>
            <person name="Saito K."/>
            <person name="San Clemente H."/>
            <person name="Shapiro H."/>
            <person name="van Tuinen D."/>
            <person name="Becard G."/>
            <person name="Bonfante P."/>
            <person name="Paszkowski U."/>
            <person name="Shachar-Hill Y."/>
            <person name="Young J.P."/>
            <person name="Sanders I.R."/>
            <person name="Henrissat B."/>
            <person name="Rensing S.A."/>
            <person name="Grigoriev I.V."/>
            <person name="Corradi N."/>
            <person name="Roux C."/>
            <person name="Martin F."/>
        </authorList>
    </citation>
    <scope>NUCLEOTIDE SEQUENCE</scope>
    <source>
        <strain evidence="1">DAOM 197198</strain>
    </source>
</reference>
<organism evidence="1">
    <name type="scientific">Rhizophagus irregularis (strain DAOM 181602 / DAOM 197198 / MUCL 43194)</name>
    <name type="common">Arbuscular mycorrhizal fungus</name>
    <name type="synonym">Glomus intraradices</name>
    <dbReference type="NCBI Taxonomy" id="747089"/>
    <lineage>
        <taxon>Eukaryota</taxon>
        <taxon>Fungi</taxon>
        <taxon>Fungi incertae sedis</taxon>
        <taxon>Mucoromycota</taxon>
        <taxon>Glomeromycotina</taxon>
        <taxon>Glomeromycetes</taxon>
        <taxon>Glomerales</taxon>
        <taxon>Glomeraceae</taxon>
        <taxon>Rhizophagus</taxon>
    </lineage>
</organism>
<sequence length="125" mass="14557">MISLPTYIKSELSSIGLEDIFRITNASSEGFHVNVFPTSKNLEFTFEKYENDLVIFKKGNKKEFNEKTEVFVHEDNITHIDFNGVKIYFDQYVIADKEHRSIIVAVIGLRRVAERYALDHVIQLE</sequence>
<dbReference type="HOGENOM" id="CLU_1993782_0_0_1"/>
<protein>
    <submittedName>
        <fullName evidence="1">Uncharacterized protein</fullName>
    </submittedName>
</protein>
<proteinExistence type="predicted"/>
<dbReference type="EMBL" id="KE392251">
    <property type="protein sequence ID" value="ESA20370.1"/>
    <property type="molecule type" value="Genomic_DNA"/>
</dbReference>
<gene>
    <name evidence="1" type="ORF">GLOINDRAFT_84020</name>
</gene>
<evidence type="ECO:0000313" key="1">
    <source>
        <dbReference type="EMBL" id="ESA20370.1"/>
    </source>
</evidence>
<dbReference type="AlphaFoldDB" id="U9UJ01"/>
<name>U9UJ01_RHIID</name>